<evidence type="ECO:0000313" key="1">
    <source>
        <dbReference type="EMBL" id="SMY25699.1"/>
    </source>
</evidence>
<dbReference type="EMBL" id="LT882681">
    <property type="protein sequence ID" value="SMY25699.1"/>
    <property type="molecule type" value="Genomic_DNA"/>
</dbReference>
<dbReference type="Proteomes" id="UP000215453">
    <property type="component" value="Chromosome 6"/>
</dbReference>
<gene>
    <name evidence="1" type="ORF">ZT1A5_G7141</name>
</gene>
<accession>A0A1Y6LPY1</accession>
<reference evidence="1 2" key="1">
    <citation type="submission" date="2016-10" db="EMBL/GenBank/DDBJ databases">
        <authorList>
            <person name="Varghese N."/>
        </authorList>
    </citation>
    <scope>NUCLEOTIDE SEQUENCE [LARGE SCALE GENOMIC DNA]</scope>
</reference>
<dbReference type="AlphaFoldDB" id="A0A1Y6LPY1"/>
<evidence type="ECO:0000313" key="2">
    <source>
        <dbReference type="Proteomes" id="UP000215453"/>
    </source>
</evidence>
<name>A0A1Y6LPY1_ZYMTR</name>
<proteinExistence type="predicted"/>
<sequence length="117" mass="12780">MDNYRKQIAGNLRIACPSIALGTHTTEIVVTRRQGRYFACVCGVKEPYQIYILARSADTISQAMDELLVKTTSLVELKLDKAFTSFAGGHLTYDIMDNGGMLRSVSDEARGPTSSTG</sequence>
<organism evidence="1 2">
    <name type="scientific">Zymoseptoria tritici ST99CH_1A5</name>
    <dbReference type="NCBI Taxonomy" id="1276529"/>
    <lineage>
        <taxon>Eukaryota</taxon>
        <taxon>Fungi</taxon>
        <taxon>Dikarya</taxon>
        <taxon>Ascomycota</taxon>
        <taxon>Pezizomycotina</taxon>
        <taxon>Dothideomycetes</taxon>
        <taxon>Dothideomycetidae</taxon>
        <taxon>Mycosphaerellales</taxon>
        <taxon>Mycosphaerellaceae</taxon>
        <taxon>Zymoseptoria</taxon>
    </lineage>
</organism>
<protein>
    <submittedName>
        <fullName evidence="1">Uncharacterized protein</fullName>
    </submittedName>
</protein>